<dbReference type="Proteomes" id="UP000315226">
    <property type="component" value="Unassembled WGS sequence"/>
</dbReference>
<dbReference type="OrthoDB" id="4216103at2"/>
<protein>
    <submittedName>
        <fullName evidence="1">Uncharacterized protein</fullName>
    </submittedName>
</protein>
<dbReference type="EMBL" id="BJMN01000076">
    <property type="protein sequence ID" value="GEB62032.1"/>
    <property type="molecule type" value="Genomic_DNA"/>
</dbReference>
<dbReference type="RefSeq" id="WP_141302726.1">
    <property type="nucleotide sequence ID" value="NZ_BJMN01000076.1"/>
</dbReference>
<gene>
    <name evidence="1" type="ORF">SGA01_76370</name>
</gene>
<keyword evidence="2" id="KW-1185">Reference proteome</keyword>
<organism evidence="1 2">
    <name type="scientific">Streptomyces gardneri</name>
    <dbReference type="NCBI Taxonomy" id="66892"/>
    <lineage>
        <taxon>Bacteria</taxon>
        <taxon>Bacillati</taxon>
        <taxon>Actinomycetota</taxon>
        <taxon>Actinomycetes</taxon>
        <taxon>Kitasatosporales</taxon>
        <taxon>Streptomycetaceae</taxon>
        <taxon>Streptomyces</taxon>
    </lineage>
</organism>
<sequence length="121" mass="13229">MPYETGAKVRLTRDVQVTADETAARNGLPGPLYLAEGLGGVVTGLTQEAGGVAQDQLADFDQRFRDSRFEPHAARFIGELRQQLVRQGGFDAGVGARIRYRVRFENGFVLSGVEEDWLTGS</sequence>
<evidence type="ECO:0000313" key="1">
    <source>
        <dbReference type="EMBL" id="GEB62032.1"/>
    </source>
</evidence>
<proteinExistence type="predicted"/>
<reference evidence="1 2" key="1">
    <citation type="submission" date="2019-06" db="EMBL/GenBank/DDBJ databases">
        <title>Whole genome shotgun sequence of Streptomyces gardneri NBRC 12865.</title>
        <authorList>
            <person name="Hosoyama A."/>
            <person name="Uohara A."/>
            <person name="Ohji S."/>
            <person name="Ichikawa N."/>
        </authorList>
    </citation>
    <scope>NUCLEOTIDE SEQUENCE [LARGE SCALE GENOMIC DNA]</scope>
    <source>
        <strain evidence="1 2">NBRC 12865</strain>
    </source>
</reference>
<name>A0A4Y3RWW0_9ACTN</name>
<dbReference type="AlphaFoldDB" id="A0A4Y3RWW0"/>
<evidence type="ECO:0000313" key="2">
    <source>
        <dbReference type="Proteomes" id="UP000315226"/>
    </source>
</evidence>
<comment type="caution">
    <text evidence="1">The sequence shown here is derived from an EMBL/GenBank/DDBJ whole genome shotgun (WGS) entry which is preliminary data.</text>
</comment>
<accession>A0A4Y3RWW0</accession>